<evidence type="ECO:0000313" key="4">
    <source>
        <dbReference type="Proteomes" id="UP000613160"/>
    </source>
</evidence>
<feature type="transmembrane region" description="Helical" evidence="1">
    <location>
        <begin position="156"/>
        <end position="176"/>
    </location>
</feature>
<feature type="transmembrane region" description="Helical" evidence="1">
    <location>
        <begin position="237"/>
        <end position="257"/>
    </location>
</feature>
<feature type="transmembrane region" description="Helical" evidence="1">
    <location>
        <begin position="9"/>
        <end position="28"/>
    </location>
</feature>
<dbReference type="EMBL" id="BMJJ01000007">
    <property type="protein sequence ID" value="GGD24869.1"/>
    <property type="molecule type" value="Genomic_DNA"/>
</dbReference>
<name>A0A917DCE8_9HYPH</name>
<keyword evidence="4" id="KW-1185">Reference proteome</keyword>
<comment type="caution">
    <text evidence="3">The sequence shown here is derived from an EMBL/GenBank/DDBJ whole genome shotgun (WGS) entry which is preliminary data.</text>
</comment>
<organism evidence="3 4">
    <name type="scientific">Aureimonas glaciei</name>
    <dbReference type="NCBI Taxonomy" id="1776957"/>
    <lineage>
        <taxon>Bacteria</taxon>
        <taxon>Pseudomonadati</taxon>
        <taxon>Pseudomonadota</taxon>
        <taxon>Alphaproteobacteria</taxon>
        <taxon>Hyphomicrobiales</taxon>
        <taxon>Aurantimonadaceae</taxon>
        <taxon>Aureimonas</taxon>
    </lineage>
</organism>
<dbReference type="GO" id="GO:0000271">
    <property type="term" value="P:polysaccharide biosynthetic process"/>
    <property type="evidence" value="ECO:0007669"/>
    <property type="project" value="TreeGrafter"/>
</dbReference>
<feature type="transmembrane region" description="Helical" evidence="1">
    <location>
        <begin position="48"/>
        <end position="68"/>
    </location>
</feature>
<keyword evidence="3" id="KW-0808">Transferase</keyword>
<sequence length="371" mass="40460">MSTTARADLAPLTSMRGIAALVVVIYHFSGGFLPNLDLAATTGLVSKGYLWVDFFFVLSGFILSHAYADRFSDTVTWASFRAFIDARFARIYPLHFLILMGFLLLELTKLALIHLDWGQRVDRPFGDSTDAYGFVLNALLLQTSGLQSYNTWNGPAWSIGAEFGAYLLFPLLTILVVRHGGSLRLALAGAALAGLWVISAEGTDLDRTADFGLLRCAFEFTLGILTYRAFLRLPRHLLSGSDPLMLLGAGILLAMHFEWPDVLIPPAYALLILFLAANQGLPARLLSRAPLVRLGVISYSIYMSHYLVLSVIQVMARALTGAGVGRNLDAGLSVLVLGLVTLVVVLGSNWLYEAVEEPARARVKGWLARIG</sequence>
<feature type="transmembrane region" description="Helical" evidence="1">
    <location>
        <begin position="212"/>
        <end position="230"/>
    </location>
</feature>
<feature type="transmembrane region" description="Helical" evidence="1">
    <location>
        <begin position="293"/>
        <end position="312"/>
    </location>
</feature>
<dbReference type="GO" id="GO:0016747">
    <property type="term" value="F:acyltransferase activity, transferring groups other than amino-acyl groups"/>
    <property type="evidence" value="ECO:0007669"/>
    <property type="project" value="InterPro"/>
</dbReference>
<dbReference type="InterPro" id="IPR050879">
    <property type="entry name" value="Acyltransferase_3"/>
</dbReference>
<accession>A0A917DCE8</accession>
<feature type="transmembrane region" description="Helical" evidence="1">
    <location>
        <begin position="88"/>
        <end position="105"/>
    </location>
</feature>
<dbReference type="GO" id="GO:0016020">
    <property type="term" value="C:membrane"/>
    <property type="evidence" value="ECO:0007669"/>
    <property type="project" value="TreeGrafter"/>
</dbReference>
<dbReference type="PANTHER" id="PTHR23028:SF131">
    <property type="entry name" value="BLR2367 PROTEIN"/>
    <property type="match status" value="1"/>
</dbReference>
<keyword evidence="1" id="KW-0812">Transmembrane</keyword>
<dbReference type="Pfam" id="PF01757">
    <property type="entry name" value="Acyl_transf_3"/>
    <property type="match status" value="1"/>
</dbReference>
<dbReference type="AlphaFoldDB" id="A0A917DCE8"/>
<keyword evidence="3" id="KW-0012">Acyltransferase</keyword>
<evidence type="ECO:0000259" key="2">
    <source>
        <dbReference type="Pfam" id="PF01757"/>
    </source>
</evidence>
<evidence type="ECO:0000256" key="1">
    <source>
        <dbReference type="SAM" id="Phobius"/>
    </source>
</evidence>
<reference evidence="3" key="1">
    <citation type="journal article" date="2014" name="Int. J. Syst. Evol. Microbiol.">
        <title>Complete genome sequence of Corynebacterium casei LMG S-19264T (=DSM 44701T), isolated from a smear-ripened cheese.</title>
        <authorList>
            <consortium name="US DOE Joint Genome Institute (JGI-PGF)"/>
            <person name="Walter F."/>
            <person name="Albersmeier A."/>
            <person name="Kalinowski J."/>
            <person name="Ruckert C."/>
        </authorList>
    </citation>
    <scope>NUCLEOTIDE SEQUENCE</scope>
    <source>
        <strain evidence="3">CGMCC 1.15493</strain>
    </source>
</reference>
<keyword evidence="1" id="KW-0472">Membrane</keyword>
<dbReference type="RefSeq" id="WP_188852050.1">
    <property type="nucleotide sequence ID" value="NZ_BMJJ01000007.1"/>
</dbReference>
<keyword evidence="1" id="KW-1133">Transmembrane helix</keyword>
<evidence type="ECO:0000313" key="3">
    <source>
        <dbReference type="EMBL" id="GGD24869.1"/>
    </source>
</evidence>
<protein>
    <submittedName>
        <fullName evidence="3">Acyltransferase</fullName>
    </submittedName>
</protein>
<feature type="transmembrane region" description="Helical" evidence="1">
    <location>
        <begin position="263"/>
        <end position="281"/>
    </location>
</feature>
<proteinExistence type="predicted"/>
<feature type="transmembrane region" description="Helical" evidence="1">
    <location>
        <begin position="332"/>
        <end position="352"/>
    </location>
</feature>
<dbReference type="InterPro" id="IPR002656">
    <property type="entry name" value="Acyl_transf_3_dom"/>
</dbReference>
<feature type="domain" description="Acyltransferase 3" evidence="2">
    <location>
        <begin position="14"/>
        <end position="345"/>
    </location>
</feature>
<reference evidence="3" key="2">
    <citation type="submission" date="2020-09" db="EMBL/GenBank/DDBJ databases">
        <authorList>
            <person name="Sun Q."/>
            <person name="Zhou Y."/>
        </authorList>
    </citation>
    <scope>NUCLEOTIDE SEQUENCE</scope>
    <source>
        <strain evidence="3">CGMCC 1.15493</strain>
    </source>
</reference>
<dbReference type="Proteomes" id="UP000613160">
    <property type="component" value="Unassembled WGS sequence"/>
</dbReference>
<dbReference type="PANTHER" id="PTHR23028">
    <property type="entry name" value="ACETYLTRANSFERASE"/>
    <property type="match status" value="1"/>
</dbReference>
<feature type="transmembrane region" description="Helical" evidence="1">
    <location>
        <begin position="183"/>
        <end position="200"/>
    </location>
</feature>
<gene>
    <name evidence="3" type="ORF">GCM10011335_29790</name>
</gene>